<feature type="transmembrane region" description="Helical" evidence="7">
    <location>
        <begin position="367"/>
        <end position="389"/>
    </location>
</feature>
<dbReference type="OrthoDB" id="9784014at2"/>
<dbReference type="InterPro" id="IPR051447">
    <property type="entry name" value="Lipoprotein-release_system"/>
</dbReference>
<dbReference type="GO" id="GO:0098797">
    <property type="term" value="C:plasma membrane protein complex"/>
    <property type="evidence" value="ECO:0007669"/>
    <property type="project" value="TreeGrafter"/>
</dbReference>
<protein>
    <recommendedName>
        <fullName evidence="12">ABC transporter permease</fullName>
    </recommendedName>
</protein>
<comment type="similarity">
    <text evidence="2">Belongs to the ABC-4 integral membrane protein family. LolC/E subfamily.</text>
</comment>
<feature type="transmembrane region" description="Helical" evidence="7">
    <location>
        <begin position="310"/>
        <end position="336"/>
    </location>
</feature>
<evidence type="ECO:0000256" key="7">
    <source>
        <dbReference type="SAM" id="Phobius"/>
    </source>
</evidence>
<sequence length="406" mass="44627">MIWSIAWRNVWRSKSRSLIMIAAIAIGLIAGVFIMAFMQGLVDARVQSATKSELAHLQIHAPRFAENNDIKFYIPDSQELMDKIAGKDSVVAVSRRLLAEPFVTAAHGTAGGTLLGVEPGLEKKVTDISNQLIDGTYLEKTSRMAPVLVGAKLAEKLKLKTGSKLNVQLVNRSGDLSLKGYRVSGIYKTASTGYDESHLFVRYQDLKAQLGMEENAAHEIAILLQKGDQADLVKPSIQKMAGNNIVETWKEISPEMFLLTNMMGQVMYIFVFIIILALGFGIVNTMLMAVMERTKEIGMLMAVGMNRRKIFFMIIFEAVMLTVTAGLIGAVIGTLITKYFETTPINLSILAKGLEKYGFASQVYTSLSMGTLITIFILVVFTGIVSAIYPARRALKLNPAEATRTD</sequence>
<keyword evidence="4 7" id="KW-0812">Transmembrane</keyword>
<dbReference type="STRING" id="1409788.NC99_04420"/>
<dbReference type="Pfam" id="PF02687">
    <property type="entry name" value="FtsX"/>
    <property type="match status" value="1"/>
</dbReference>
<feature type="transmembrane region" description="Helical" evidence="7">
    <location>
        <begin position="266"/>
        <end position="290"/>
    </location>
</feature>
<dbReference type="InterPro" id="IPR025857">
    <property type="entry name" value="MacB_PCD"/>
</dbReference>
<proteinExistence type="inferred from homology"/>
<keyword evidence="6 7" id="KW-0472">Membrane</keyword>
<keyword evidence="3" id="KW-1003">Cell membrane</keyword>
<feature type="transmembrane region" description="Helical" evidence="7">
    <location>
        <begin position="18"/>
        <end position="38"/>
    </location>
</feature>
<evidence type="ECO:0000256" key="6">
    <source>
        <dbReference type="ARBA" id="ARBA00023136"/>
    </source>
</evidence>
<evidence type="ECO:0000256" key="4">
    <source>
        <dbReference type="ARBA" id="ARBA00022692"/>
    </source>
</evidence>
<feature type="domain" description="ABC3 transporter permease C-terminal" evidence="8">
    <location>
        <begin position="269"/>
        <end position="399"/>
    </location>
</feature>
<organism evidence="10 11">
    <name type="scientific">Sunxiuqinia dokdonensis</name>
    <dbReference type="NCBI Taxonomy" id="1409788"/>
    <lineage>
        <taxon>Bacteria</taxon>
        <taxon>Pseudomonadati</taxon>
        <taxon>Bacteroidota</taxon>
        <taxon>Bacteroidia</taxon>
        <taxon>Marinilabiliales</taxon>
        <taxon>Prolixibacteraceae</taxon>
        <taxon>Sunxiuqinia</taxon>
    </lineage>
</organism>
<evidence type="ECO:0000256" key="3">
    <source>
        <dbReference type="ARBA" id="ARBA00022475"/>
    </source>
</evidence>
<keyword evidence="5 7" id="KW-1133">Transmembrane helix</keyword>
<feature type="domain" description="MacB-like periplasmic core" evidence="9">
    <location>
        <begin position="17"/>
        <end position="239"/>
    </location>
</feature>
<evidence type="ECO:0008006" key="12">
    <source>
        <dbReference type="Google" id="ProtNLM"/>
    </source>
</evidence>
<dbReference type="PANTHER" id="PTHR30489:SF0">
    <property type="entry name" value="LIPOPROTEIN-RELEASING SYSTEM TRANSMEMBRANE PROTEIN LOLE"/>
    <property type="match status" value="1"/>
</dbReference>
<gene>
    <name evidence="10" type="ORF">NC99_04420</name>
</gene>
<keyword evidence="11" id="KW-1185">Reference proteome</keyword>
<dbReference type="AlphaFoldDB" id="A0A0L8VE51"/>
<comment type="caution">
    <text evidence="10">The sequence shown here is derived from an EMBL/GenBank/DDBJ whole genome shotgun (WGS) entry which is preliminary data.</text>
</comment>
<dbReference type="GO" id="GO:0044874">
    <property type="term" value="P:lipoprotein localization to outer membrane"/>
    <property type="evidence" value="ECO:0007669"/>
    <property type="project" value="TreeGrafter"/>
</dbReference>
<comment type="subcellular location">
    <subcellularLocation>
        <location evidence="1">Cell membrane</location>
        <topology evidence="1">Multi-pass membrane protein</topology>
    </subcellularLocation>
</comment>
<evidence type="ECO:0000313" key="10">
    <source>
        <dbReference type="EMBL" id="KOH46726.1"/>
    </source>
</evidence>
<dbReference type="InterPro" id="IPR003838">
    <property type="entry name" value="ABC3_permease_C"/>
</dbReference>
<evidence type="ECO:0000313" key="11">
    <source>
        <dbReference type="Proteomes" id="UP000036958"/>
    </source>
</evidence>
<dbReference type="EMBL" id="LGIA01000022">
    <property type="protein sequence ID" value="KOH46726.1"/>
    <property type="molecule type" value="Genomic_DNA"/>
</dbReference>
<accession>A0A0L8VE51</accession>
<dbReference type="RefSeq" id="WP_082326260.1">
    <property type="nucleotide sequence ID" value="NZ_LGIA01000022.1"/>
</dbReference>
<evidence type="ECO:0000256" key="5">
    <source>
        <dbReference type="ARBA" id="ARBA00022989"/>
    </source>
</evidence>
<dbReference type="Pfam" id="PF12704">
    <property type="entry name" value="MacB_PCD"/>
    <property type="match status" value="1"/>
</dbReference>
<dbReference type="PANTHER" id="PTHR30489">
    <property type="entry name" value="LIPOPROTEIN-RELEASING SYSTEM TRANSMEMBRANE PROTEIN LOLE"/>
    <property type="match status" value="1"/>
</dbReference>
<evidence type="ECO:0000259" key="8">
    <source>
        <dbReference type="Pfam" id="PF02687"/>
    </source>
</evidence>
<evidence type="ECO:0000256" key="1">
    <source>
        <dbReference type="ARBA" id="ARBA00004651"/>
    </source>
</evidence>
<reference evidence="11" key="1">
    <citation type="submission" date="2015-07" db="EMBL/GenBank/DDBJ databases">
        <title>Genome sequencing of Sunxiuqinia dokdonensis strain SK.</title>
        <authorList>
            <person name="Ahn S."/>
            <person name="Kim B.-C."/>
        </authorList>
    </citation>
    <scope>NUCLEOTIDE SEQUENCE [LARGE SCALE GENOMIC DNA]</scope>
    <source>
        <strain evidence="11">SK</strain>
    </source>
</reference>
<evidence type="ECO:0000256" key="2">
    <source>
        <dbReference type="ARBA" id="ARBA00005236"/>
    </source>
</evidence>
<dbReference type="Proteomes" id="UP000036958">
    <property type="component" value="Unassembled WGS sequence"/>
</dbReference>
<evidence type="ECO:0000259" key="9">
    <source>
        <dbReference type="Pfam" id="PF12704"/>
    </source>
</evidence>
<name>A0A0L8VE51_9BACT</name>